<evidence type="ECO:0000313" key="1">
    <source>
        <dbReference type="EMBL" id="KHM52312.1"/>
    </source>
</evidence>
<dbReference type="STRING" id="82374.NZ47_05540"/>
<sequence length="197" mass="22262">MMKKKIKAFLIPQVIMFLIALSVFSFSAMATIPTVFGSLSAEGDAVQAMQYAEIEANIIKLLNYDDIDDDDVLLASNLHTTRADLTAINVPGWEDEVIIGDEELMGDGENKYKIATINIYKKDDTIPRATLEVPLSSQGKSSSLELDYNKKIQISRLPYTFKQSGIIYLDGQVWTNRSNVFLNWNMYNKLLPKCYFL</sequence>
<accession>A0A0B2K2G4</accession>
<dbReference type="EMBL" id="JSCE01000111">
    <property type="protein sequence ID" value="KHM52312.1"/>
    <property type="molecule type" value="Genomic_DNA"/>
</dbReference>
<comment type="caution">
    <text evidence="1">The sequence shown here is derived from an EMBL/GenBank/DDBJ whole genome shotgun (WGS) entry which is preliminary data.</text>
</comment>
<gene>
    <name evidence="1" type="ORF">NZ47_05540</name>
</gene>
<name>A0A0B2K2G4_9FIRM</name>
<organism evidence="1 2">
    <name type="scientific">Anaerovibrio lipolyticus</name>
    <dbReference type="NCBI Taxonomy" id="82374"/>
    <lineage>
        <taxon>Bacteria</taxon>
        <taxon>Bacillati</taxon>
        <taxon>Bacillota</taxon>
        <taxon>Negativicutes</taxon>
        <taxon>Selenomonadales</taxon>
        <taxon>Selenomonadaceae</taxon>
        <taxon>Anaerovibrio</taxon>
    </lineage>
</organism>
<evidence type="ECO:0000313" key="2">
    <source>
        <dbReference type="Proteomes" id="UP000030993"/>
    </source>
</evidence>
<keyword evidence="2" id="KW-1185">Reference proteome</keyword>
<reference evidence="1 2" key="1">
    <citation type="journal article" date="2013" name="PLoS ONE">
        <title>Identification and characterization of three novel lipases belonging to families II and V from Anaerovibrio lipolyticus 5ST.</title>
        <authorList>
            <person name="Prive F."/>
            <person name="Kaderbhai N.N."/>
            <person name="Girdwood S."/>
            <person name="Worgan H.J."/>
            <person name="Pinloche E."/>
            <person name="Scollan N.D."/>
            <person name="Huws S.A."/>
            <person name="Newbold C.J."/>
        </authorList>
    </citation>
    <scope>NUCLEOTIDE SEQUENCE [LARGE SCALE GENOMIC DNA]</scope>
    <source>
        <strain evidence="1 2">5S</strain>
    </source>
</reference>
<protein>
    <submittedName>
        <fullName evidence="1">Uncharacterized protein</fullName>
    </submittedName>
</protein>
<dbReference type="AlphaFoldDB" id="A0A0B2K2G4"/>
<dbReference type="RefSeq" id="WP_039207348.1">
    <property type="nucleotide sequence ID" value="NZ_JSCE01000111.1"/>
</dbReference>
<proteinExistence type="predicted"/>
<dbReference type="Proteomes" id="UP000030993">
    <property type="component" value="Unassembled WGS sequence"/>
</dbReference>